<feature type="compositionally biased region" description="Basic residues" evidence="1">
    <location>
        <begin position="40"/>
        <end position="55"/>
    </location>
</feature>
<protein>
    <submittedName>
        <fullName evidence="2">Uncharacterized protein</fullName>
    </submittedName>
</protein>
<evidence type="ECO:0000256" key="1">
    <source>
        <dbReference type="SAM" id="MobiDB-lite"/>
    </source>
</evidence>
<name>A0ABQ8S6Z3_PERAM</name>
<comment type="caution">
    <text evidence="2">The sequence shown here is derived from an EMBL/GenBank/DDBJ whole genome shotgun (WGS) entry which is preliminary data.</text>
</comment>
<dbReference type="Proteomes" id="UP001148838">
    <property type="component" value="Unassembled WGS sequence"/>
</dbReference>
<organism evidence="2 3">
    <name type="scientific">Periplaneta americana</name>
    <name type="common">American cockroach</name>
    <name type="synonym">Blatta americana</name>
    <dbReference type="NCBI Taxonomy" id="6978"/>
    <lineage>
        <taxon>Eukaryota</taxon>
        <taxon>Metazoa</taxon>
        <taxon>Ecdysozoa</taxon>
        <taxon>Arthropoda</taxon>
        <taxon>Hexapoda</taxon>
        <taxon>Insecta</taxon>
        <taxon>Pterygota</taxon>
        <taxon>Neoptera</taxon>
        <taxon>Polyneoptera</taxon>
        <taxon>Dictyoptera</taxon>
        <taxon>Blattodea</taxon>
        <taxon>Blattoidea</taxon>
        <taxon>Blattidae</taxon>
        <taxon>Blattinae</taxon>
        <taxon>Periplaneta</taxon>
    </lineage>
</organism>
<reference evidence="2 3" key="1">
    <citation type="journal article" date="2022" name="Allergy">
        <title>Genome assembly and annotation of Periplaneta americana reveal a comprehensive cockroach allergen profile.</title>
        <authorList>
            <person name="Wang L."/>
            <person name="Xiong Q."/>
            <person name="Saelim N."/>
            <person name="Wang L."/>
            <person name="Nong W."/>
            <person name="Wan A.T."/>
            <person name="Shi M."/>
            <person name="Liu X."/>
            <person name="Cao Q."/>
            <person name="Hui J.H.L."/>
            <person name="Sookrung N."/>
            <person name="Leung T.F."/>
            <person name="Tungtrongchitr A."/>
            <person name="Tsui S.K.W."/>
        </authorList>
    </citation>
    <scope>NUCLEOTIDE SEQUENCE [LARGE SCALE GENOMIC DNA]</scope>
    <source>
        <strain evidence="2">PWHHKU_190912</strain>
    </source>
</reference>
<accession>A0ABQ8S6Z3</accession>
<feature type="region of interest" description="Disordered" evidence="1">
    <location>
        <begin position="36"/>
        <end position="58"/>
    </location>
</feature>
<evidence type="ECO:0000313" key="3">
    <source>
        <dbReference type="Proteomes" id="UP001148838"/>
    </source>
</evidence>
<keyword evidence="3" id="KW-1185">Reference proteome</keyword>
<sequence length="369" mass="42794">MVHIVNYVRWEEIKQWNGMSNFIVRKRKITEVSDDMEINRRRRRRRGRGRGGPRKSVHDGVIKAMENRGLEFGNSSVSTDIVGVREPEKMEASVINRIGLGPWPGLNLGFTGKQELQWNVEGKWENLEKTPQESWLCVPQMDSAISGFRTCIHSNRKPVLCQRTTKTANAGRIVGIASSINITAKPRSYALRSKNLDVHEEVHCIADGGSNRRIDIIVINRNKQTAEIIDPTIRFEISTTQPSEVNEEKKKIYEPMIQYLSAKYNIEKNHSYRSLLRSERHHPESLCKVEGKIQADERSSRCHRHHHWVSYLKSRMYQDEPRNTEDLKRRVRCTSYNCEKDNGVFRDRLGYCLAVNGSRFATSVIKFDW</sequence>
<evidence type="ECO:0000313" key="2">
    <source>
        <dbReference type="EMBL" id="KAJ4429713.1"/>
    </source>
</evidence>
<gene>
    <name evidence="2" type="ORF">ANN_21917</name>
</gene>
<proteinExistence type="predicted"/>
<dbReference type="EMBL" id="JAJSOF020000033">
    <property type="protein sequence ID" value="KAJ4429713.1"/>
    <property type="molecule type" value="Genomic_DNA"/>
</dbReference>